<evidence type="ECO:0000256" key="3">
    <source>
        <dbReference type="ARBA" id="ARBA00022989"/>
    </source>
</evidence>
<dbReference type="NCBIfam" id="TIGR03500">
    <property type="entry name" value="FliO_TIGR"/>
    <property type="match status" value="1"/>
</dbReference>
<evidence type="ECO:0000256" key="7">
    <source>
        <dbReference type="RuleBase" id="RU362064"/>
    </source>
</evidence>
<keyword evidence="3 7" id="KW-1133">Transmembrane helix</keyword>
<dbReference type="GO" id="GO:0009425">
    <property type="term" value="C:bacterial-type flagellum basal body"/>
    <property type="evidence" value="ECO:0007669"/>
    <property type="project" value="UniProtKB-SubCell"/>
</dbReference>
<dbReference type="Proteomes" id="UP000092741">
    <property type="component" value="Chromosome 1"/>
</dbReference>
<keyword evidence="4 7" id="KW-0472">Membrane</keyword>
<keyword evidence="5 7" id="KW-0975">Bacterial flagellum</keyword>
<keyword evidence="1 7" id="KW-1003">Cell membrane</keyword>
<evidence type="ECO:0000256" key="8">
    <source>
        <dbReference type="SAM" id="SignalP"/>
    </source>
</evidence>
<evidence type="ECO:0000256" key="1">
    <source>
        <dbReference type="ARBA" id="ARBA00022475"/>
    </source>
</evidence>
<keyword evidence="9" id="KW-0969">Cilium</keyword>
<dbReference type="KEGG" id="vna:PN96_02645"/>
<dbReference type="GO" id="GO:0044781">
    <property type="term" value="P:bacterial-type flagellum organization"/>
    <property type="evidence" value="ECO:0007669"/>
    <property type="project" value="UniProtKB-UniRule"/>
</dbReference>
<dbReference type="PANTHER" id="PTHR38766">
    <property type="entry name" value="FLAGELLAR PROTEIN FLIO"/>
    <property type="match status" value="1"/>
</dbReference>
<name>A0AAN1CW57_VIBNA</name>
<evidence type="ECO:0000313" key="9">
    <source>
        <dbReference type="EMBL" id="ANQ13204.1"/>
    </source>
</evidence>
<sequence length="141" mass="15193">MSIGSKRWKQIAGALSCTLSAPLALASSASMSAPSSFDLLTTLGSLVLVIGVILLLAWLLKRMQVPAFGQQKGLKIVSQLPVGTKERIAVIQVGEEQFLVGITSQSIQTLAKLEKPLKEEELANTAFANQFSQLIKKNDQR</sequence>
<dbReference type="EMBL" id="CP016345">
    <property type="protein sequence ID" value="ANQ13204.1"/>
    <property type="molecule type" value="Genomic_DNA"/>
</dbReference>
<feature type="chain" id="PRO_5042922298" description="Flagellar protein" evidence="8">
    <location>
        <begin position="27"/>
        <end position="141"/>
    </location>
</feature>
<dbReference type="GO" id="GO:0005886">
    <property type="term" value="C:plasma membrane"/>
    <property type="evidence" value="ECO:0007669"/>
    <property type="project" value="UniProtKB-SubCell"/>
</dbReference>
<keyword evidence="9" id="KW-0966">Cell projection</keyword>
<evidence type="ECO:0000256" key="2">
    <source>
        <dbReference type="ARBA" id="ARBA00022692"/>
    </source>
</evidence>
<keyword evidence="8" id="KW-0732">Signal</keyword>
<reference evidence="9 10" key="1">
    <citation type="submission" date="2016-07" db="EMBL/GenBank/DDBJ databases">
        <title>Developing Vibrio natriegens as a novel, fast-growing host for biotechnology.</title>
        <authorList>
            <person name="Weinstock M.T."/>
            <person name="Hesek E.D."/>
            <person name="Wilson C.M."/>
            <person name="Gibson D.G."/>
        </authorList>
    </citation>
    <scope>NUCLEOTIDE SEQUENCE [LARGE SCALE GENOMIC DNA]</scope>
    <source>
        <strain evidence="9 10">ATCC 14048</strain>
    </source>
</reference>
<evidence type="ECO:0000256" key="4">
    <source>
        <dbReference type="ARBA" id="ARBA00023136"/>
    </source>
</evidence>
<gene>
    <name evidence="9" type="ORF">BA890_10630</name>
</gene>
<keyword evidence="9" id="KW-0282">Flagellum</keyword>
<accession>A0AAN1CW57</accession>
<dbReference type="InterPro" id="IPR022781">
    <property type="entry name" value="Flagellar_biosynth_FliO"/>
</dbReference>
<feature type="signal peptide" evidence="8">
    <location>
        <begin position="1"/>
        <end position="26"/>
    </location>
</feature>
<proteinExistence type="inferred from homology"/>
<feature type="transmembrane region" description="Helical" evidence="7">
    <location>
        <begin position="42"/>
        <end position="60"/>
    </location>
</feature>
<dbReference type="GeneID" id="70911675"/>
<comment type="subcellular location">
    <subcellularLocation>
        <location evidence="7">Cell membrane</location>
    </subcellularLocation>
    <subcellularLocation>
        <location evidence="7">Bacterial flagellum basal body</location>
    </subcellularLocation>
</comment>
<dbReference type="Pfam" id="PF04347">
    <property type="entry name" value="FliO"/>
    <property type="match status" value="1"/>
</dbReference>
<dbReference type="InterPro" id="IPR052205">
    <property type="entry name" value="FliO/MopB"/>
</dbReference>
<organism evidence="9 10">
    <name type="scientific">Vibrio natriegens NBRC 15636 = ATCC 14048 = DSM 759</name>
    <dbReference type="NCBI Taxonomy" id="1219067"/>
    <lineage>
        <taxon>Bacteria</taxon>
        <taxon>Pseudomonadati</taxon>
        <taxon>Pseudomonadota</taxon>
        <taxon>Gammaproteobacteria</taxon>
        <taxon>Vibrionales</taxon>
        <taxon>Vibrionaceae</taxon>
        <taxon>Vibrio</taxon>
    </lineage>
</organism>
<dbReference type="RefSeq" id="WP_020333598.1">
    <property type="nucleotide sequence ID" value="NZ_ATFJ01000010.1"/>
</dbReference>
<comment type="similarity">
    <text evidence="6 7">Belongs to the FliO/MopB family.</text>
</comment>
<keyword evidence="2 7" id="KW-0812">Transmembrane</keyword>
<evidence type="ECO:0000313" key="10">
    <source>
        <dbReference type="Proteomes" id="UP000092741"/>
    </source>
</evidence>
<dbReference type="AlphaFoldDB" id="A0AAN1CW57"/>
<protein>
    <recommendedName>
        <fullName evidence="7">Flagellar protein</fullName>
    </recommendedName>
</protein>
<dbReference type="PANTHER" id="PTHR38766:SF1">
    <property type="entry name" value="FLAGELLAR PROTEIN FLIO"/>
    <property type="match status" value="1"/>
</dbReference>
<keyword evidence="10" id="KW-1185">Reference proteome</keyword>
<evidence type="ECO:0000256" key="5">
    <source>
        <dbReference type="ARBA" id="ARBA00023143"/>
    </source>
</evidence>
<evidence type="ECO:0000256" key="6">
    <source>
        <dbReference type="ARBA" id="ARBA00037937"/>
    </source>
</evidence>